<dbReference type="GO" id="GO:0005506">
    <property type="term" value="F:iron ion binding"/>
    <property type="evidence" value="ECO:0007669"/>
    <property type="project" value="InterPro"/>
</dbReference>
<dbReference type="PANTHER" id="PTHR11908">
    <property type="entry name" value="XANTHINE DEHYDROGENASE"/>
    <property type="match status" value="1"/>
</dbReference>
<dbReference type="Pfam" id="PF02738">
    <property type="entry name" value="MoCoBD_1"/>
    <property type="match status" value="1"/>
</dbReference>
<protein>
    <submittedName>
        <fullName evidence="3">Xanthine dehydrogenase family protein molybdopterin-binding subunit</fullName>
    </submittedName>
</protein>
<dbReference type="SUPFAM" id="SSF54665">
    <property type="entry name" value="CO dehydrogenase molybdoprotein N-domain-like"/>
    <property type="match status" value="1"/>
</dbReference>
<dbReference type="OrthoDB" id="57164at2157"/>
<dbReference type="Proteomes" id="UP000281431">
    <property type="component" value="Unassembled WGS sequence"/>
</dbReference>
<evidence type="ECO:0000313" key="3">
    <source>
        <dbReference type="EMBL" id="RQH02465.1"/>
    </source>
</evidence>
<feature type="domain" description="Aldehyde oxidase/xanthine dehydrogenase a/b hammerhead" evidence="2">
    <location>
        <begin position="25"/>
        <end position="135"/>
    </location>
</feature>
<dbReference type="Gene3D" id="3.30.365.10">
    <property type="entry name" value="Aldehyde oxidase/xanthine dehydrogenase, molybdopterin binding domain"/>
    <property type="match status" value="4"/>
</dbReference>
<dbReference type="SUPFAM" id="SSF56003">
    <property type="entry name" value="Molybdenum cofactor-binding domain"/>
    <property type="match status" value="1"/>
</dbReference>
<reference evidence="3 4" key="1">
    <citation type="submission" date="2018-10" db="EMBL/GenBank/DDBJ databases">
        <title>Natrarchaeobius chitinivorans gen. nov., sp. nov., and Natrarchaeobius haloalkaliphilus sp. nov., alkaliphilic, chitin-utilizing haloarchaea from hypersaline alkaline lakes.</title>
        <authorList>
            <person name="Sorokin D.Y."/>
            <person name="Elcheninov A.G."/>
            <person name="Kostrikina N.A."/>
            <person name="Bale N.J."/>
            <person name="Sinninghe Damste J.S."/>
            <person name="Khijniak T.V."/>
            <person name="Kublanov I.V."/>
            <person name="Toshchakov S.V."/>
        </authorList>
    </citation>
    <scope>NUCLEOTIDE SEQUENCE [LARGE SCALE GENOMIC DNA]</scope>
    <source>
        <strain evidence="3 4">AArcht7</strain>
    </source>
</reference>
<proteinExistence type="predicted"/>
<accession>A0A3N6MLT2</accession>
<dbReference type="PANTHER" id="PTHR11908:SF157">
    <property type="entry name" value="XANTHINE DEHYDROGENASE SUBUNIT D-RELATED"/>
    <property type="match status" value="1"/>
</dbReference>
<sequence>MPKNSKSFHAIGTDSPRKGGKAKVTGKAVYAPDVSLPGMWHGKVLRSPHPNATVVDIDTSEAEAMGAICITPDDVPDVKYNERTISVPDAIYRDNRVLTDRPRQVGEGIAAVAAETEEKAERALKAIDVTYEEHEPVIDPEFAVSDDAPAIHESIVRDGEVEPIENNIAVERDISVGDVEQGFAESDHVFEHSFETGRTYHAQLENKTTVCRPEPDGGITVWPTTQTVHNVRQLLGEIFDINLSKVNVKRLELGGSFGSSIQTNSVTPITVALAMAADKPVKIVSSREEDMYDHCRYPSKLDVKIGANDDGTLNAVEMDVLADVGSHNIQAFPYLGVVAGFTASLYDFEHLEFRGRAVYTNKAPACAMQGFGNPQATFAVECMIDAIAEELGIDQLELIRKNYVGEGDTFWGQGPTIKSVVKSCGVEELLDQGAEAIGWDERTPPGEKDGRYRRGIGMARGFHTSGTGGPTPGEAIDYSSALVKINEDGSVDVVSALQDHGGGTRSAGARIVAEALDVPIENVELSPTDSRNTAYDVATHATRGVYAGGAAMKKAAESVREQLLENASRLLEVPPDAISLEADTDEGIGRVFVEGVPDKELTVGEVAKRAELNNWGTMAAVESNRQVACPPAYAAQFVEVEVDMETGEIDILRTAIGNDSGTIVNPKLAAGQQHGGFYRGAGYALVEDTQYDENGAIDGNGLLTDYRMLTTMDLPSNDETETFFVETEEPSGPFGAKGLGEACINPTAAAVANAVYNATGVRFTDIPMTPEKIIGDLRAEYTDRVTGKPMVPAEDDD</sequence>
<keyword evidence="4" id="KW-1185">Reference proteome</keyword>
<feature type="region of interest" description="Disordered" evidence="1">
    <location>
        <begin position="1"/>
        <end position="25"/>
    </location>
</feature>
<evidence type="ECO:0000313" key="4">
    <source>
        <dbReference type="Proteomes" id="UP000281431"/>
    </source>
</evidence>
<dbReference type="Pfam" id="PF01315">
    <property type="entry name" value="Ald_Xan_dh_C"/>
    <property type="match status" value="1"/>
</dbReference>
<dbReference type="InterPro" id="IPR036856">
    <property type="entry name" value="Ald_Oxase/Xan_DH_a/b_sf"/>
</dbReference>
<dbReference type="Gene3D" id="3.90.1170.50">
    <property type="entry name" value="Aldehyde oxidase/xanthine dehydrogenase, a/b hammerhead"/>
    <property type="match status" value="1"/>
</dbReference>
<comment type="caution">
    <text evidence="3">The sequence shown here is derived from an EMBL/GenBank/DDBJ whole genome shotgun (WGS) entry which is preliminary data.</text>
</comment>
<name>A0A3N6MLT2_NATCH</name>
<dbReference type="InterPro" id="IPR037165">
    <property type="entry name" value="AldOxase/xan_DH_Mopterin-bd_sf"/>
</dbReference>
<dbReference type="EMBL" id="REFZ01000002">
    <property type="protein sequence ID" value="RQH02465.1"/>
    <property type="molecule type" value="Genomic_DNA"/>
</dbReference>
<dbReference type="InterPro" id="IPR046867">
    <property type="entry name" value="AldOxase/xan_DH_MoCoBD2"/>
</dbReference>
<evidence type="ECO:0000259" key="2">
    <source>
        <dbReference type="SMART" id="SM01008"/>
    </source>
</evidence>
<dbReference type="GO" id="GO:0016491">
    <property type="term" value="F:oxidoreductase activity"/>
    <property type="evidence" value="ECO:0007669"/>
    <property type="project" value="InterPro"/>
</dbReference>
<dbReference type="InterPro" id="IPR000674">
    <property type="entry name" value="Ald_Oxase/Xan_DH_a/b"/>
</dbReference>
<dbReference type="InterPro" id="IPR016208">
    <property type="entry name" value="Ald_Oxase/xanthine_DH-like"/>
</dbReference>
<evidence type="ECO:0000256" key="1">
    <source>
        <dbReference type="SAM" id="MobiDB-lite"/>
    </source>
</evidence>
<gene>
    <name evidence="3" type="ORF">EA472_03955</name>
</gene>
<organism evidence="3 4">
    <name type="scientific">Natrarchaeobius chitinivorans</name>
    <dbReference type="NCBI Taxonomy" id="1679083"/>
    <lineage>
        <taxon>Archaea</taxon>
        <taxon>Methanobacteriati</taxon>
        <taxon>Methanobacteriota</taxon>
        <taxon>Stenosarchaea group</taxon>
        <taxon>Halobacteria</taxon>
        <taxon>Halobacteriales</taxon>
        <taxon>Natrialbaceae</taxon>
        <taxon>Natrarchaeobius</taxon>
    </lineage>
</organism>
<dbReference type="Pfam" id="PF20256">
    <property type="entry name" value="MoCoBD_2"/>
    <property type="match status" value="1"/>
</dbReference>
<dbReference type="InterPro" id="IPR008274">
    <property type="entry name" value="AldOxase/xan_DH_MoCoBD1"/>
</dbReference>
<dbReference type="SMART" id="SM01008">
    <property type="entry name" value="Ald_Xan_dh_C"/>
    <property type="match status" value="1"/>
</dbReference>
<dbReference type="AlphaFoldDB" id="A0A3N6MLT2"/>